<evidence type="ECO:0000313" key="4">
    <source>
        <dbReference type="Proteomes" id="UP000317318"/>
    </source>
</evidence>
<dbReference type="AlphaFoldDB" id="A0A517R4U0"/>
<dbReference type="OrthoDB" id="9804196at2"/>
<proteinExistence type="predicted"/>
<keyword evidence="3" id="KW-0808">Transferase</keyword>
<accession>A0A517R4U0</accession>
<evidence type="ECO:0000259" key="2">
    <source>
        <dbReference type="Pfam" id="PF13439"/>
    </source>
</evidence>
<dbReference type="SUPFAM" id="SSF53756">
    <property type="entry name" value="UDP-Glycosyltransferase/glycogen phosphorylase"/>
    <property type="match status" value="1"/>
</dbReference>
<dbReference type="PANTHER" id="PTHR12526">
    <property type="entry name" value="GLYCOSYLTRANSFERASE"/>
    <property type="match status" value="1"/>
</dbReference>
<keyword evidence="4" id="KW-1185">Reference proteome</keyword>
<dbReference type="InterPro" id="IPR028098">
    <property type="entry name" value="Glyco_trans_4-like_N"/>
</dbReference>
<dbReference type="CDD" id="cd03801">
    <property type="entry name" value="GT4_PimA-like"/>
    <property type="match status" value="1"/>
</dbReference>
<name>A0A517R4U0_9PLAN</name>
<dbReference type="Pfam" id="PF00534">
    <property type="entry name" value="Glycos_transf_1"/>
    <property type="match status" value="1"/>
</dbReference>
<dbReference type="RefSeq" id="WP_145364956.1">
    <property type="nucleotide sequence ID" value="NZ_CP036268.1"/>
</dbReference>
<organism evidence="3 4">
    <name type="scientific">Stratiformator vulcanicus</name>
    <dbReference type="NCBI Taxonomy" id="2527980"/>
    <lineage>
        <taxon>Bacteria</taxon>
        <taxon>Pseudomonadati</taxon>
        <taxon>Planctomycetota</taxon>
        <taxon>Planctomycetia</taxon>
        <taxon>Planctomycetales</taxon>
        <taxon>Planctomycetaceae</taxon>
        <taxon>Stratiformator</taxon>
    </lineage>
</organism>
<dbReference type="Proteomes" id="UP000317318">
    <property type="component" value="Chromosome"/>
</dbReference>
<evidence type="ECO:0000259" key="1">
    <source>
        <dbReference type="Pfam" id="PF00534"/>
    </source>
</evidence>
<feature type="domain" description="Glycosyl transferase family 1" evidence="1">
    <location>
        <begin position="191"/>
        <end position="350"/>
    </location>
</feature>
<dbReference type="InterPro" id="IPR001296">
    <property type="entry name" value="Glyco_trans_1"/>
</dbReference>
<keyword evidence="3" id="KW-0328">Glycosyltransferase</keyword>
<gene>
    <name evidence="3" type="primary">pimA</name>
    <name evidence="3" type="ORF">Pan189_32970</name>
</gene>
<dbReference type="Gene3D" id="3.40.50.2000">
    <property type="entry name" value="Glycogen Phosphorylase B"/>
    <property type="match status" value="2"/>
</dbReference>
<evidence type="ECO:0000313" key="3">
    <source>
        <dbReference type="EMBL" id="QDT38898.1"/>
    </source>
</evidence>
<dbReference type="KEGG" id="svp:Pan189_32970"/>
<sequence length="387" mass="42423">MAAVIHVMSFSDKPGRGVFSGAENHLFDLMRGQRDRGLQPSLAMLNFRPGPRLSAKAAQLRDEGFEVFELSAPLSWRPIRDRYFRRSLRKLFQSRPESIVHTHIEHADYLGKLAAGDAGCRQVVTTIHNDAPKYAIDPWRGRYQKTDPVTSRYIAITDSVGKFAIEKIGLPAEKIVTVRHGIPEPKLIRGRNEVRDELGLPRDGFIVGFVGRMTAQKNLPTLLDAMKELPTFHAVLIGSGKEEDSLKAHRDRLGLKNVHFLGQRDGAADLMPGFDILCLPSTWEGFGIVLLEAMFRNVPIIGSTGGAIPEVLGDGRFGRVVDCSSADNLAAAIRDAAADPQAMLDLAEQALGHAREQYSLTAMLDGTLSVYRDAQADGPAHSQDVAA</sequence>
<feature type="domain" description="Glycosyltransferase subfamily 4-like N-terminal" evidence="2">
    <location>
        <begin position="20"/>
        <end position="182"/>
    </location>
</feature>
<dbReference type="GO" id="GO:0016757">
    <property type="term" value="F:glycosyltransferase activity"/>
    <property type="evidence" value="ECO:0007669"/>
    <property type="project" value="UniProtKB-KW"/>
</dbReference>
<reference evidence="3 4" key="1">
    <citation type="submission" date="2019-02" db="EMBL/GenBank/DDBJ databases">
        <title>Deep-cultivation of Planctomycetes and their phenomic and genomic characterization uncovers novel biology.</title>
        <authorList>
            <person name="Wiegand S."/>
            <person name="Jogler M."/>
            <person name="Boedeker C."/>
            <person name="Pinto D."/>
            <person name="Vollmers J."/>
            <person name="Rivas-Marin E."/>
            <person name="Kohn T."/>
            <person name="Peeters S.H."/>
            <person name="Heuer A."/>
            <person name="Rast P."/>
            <person name="Oberbeckmann S."/>
            <person name="Bunk B."/>
            <person name="Jeske O."/>
            <person name="Meyerdierks A."/>
            <person name="Storesund J.E."/>
            <person name="Kallscheuer N."/>
            <person name="Luecker S."/>
            <person name="Lage O.M."/>
            <person name="Pohl T."/>
            <person name="Merkel B.J."/>
            <person name="Hornburger P."/>
            <person name="Mueller R.-W."/>
            <person name="Bruemmer F."/>
            <person name="Labrenz M."/>
            <person name="Spormann A.M."/>
            <person name="Op den Camp H."/>
            <person name="Overmann J."/>
            <person name="Amann R."/>
            <person name="Jetten M.S.M."/>
            <person name="Mascher T."/>
            <person name="Medema M.H."/>
            <person name="Devos D.P."/>
            <person name="Kaster A.-K."/>
            <person name="Ovreas L."/>
            <person name="Rohde M."/>
            <person name="Galperin M.Y."/>
            <person name="Jogler C."/>
        </authorList>
    </citation>
    <scope>NUCLEOTIDE SEQUENCE [LARGE SCALE GENOMIC DNA]</scope>
    <source>
        <strain evidence="3 4">Pan189</strain>
    </source>
</reference>
<protein>
    <submittedName>
        <fullName evidence="3">GDP-mannose-dependent alpha-(1-2)-phosphatidylinositol mannosyltransferase</fullName>
    </submittedName>
</protein>
<dbReference type="EMBL" id="CP036268">
    <property type="protein sequence ID" value="QDT38898.1"/>
    <property type="molecule type" value="Genomic_DNA"/>
</dbReference>
<dbReference type="Pfam" id="PF13439">
    <property type="entry name" value="Glyco_transf_4"/>
    <property type="match status" value="1"/>
</dbReference>